<evidence type="ECO:0000256" key="3">
    <source>
        <dbReference type="ARBA" id="ARBA00023136"/>
    </source>
</evidence>
<dbReference type="Proteomes" id="UP000239480">
    <property type="component" value="Unassembled WGS sequence"/>
</dbReference>
<dbReference type="GO" id="GO:0016020">
    <property type="term" value="C:membrane"/>
    <property type="evidence" value="ECO:0007669"/>
    <property type="project" value="UniProtKB-SubCell"/>
</dbReference>
<accession>A0A2T0S003</accession>
<evidence type="ECO:0000313" key="8">
    <source>
        <dbReference type="Proteomes" id="UP000239480"/>
    </source>
</evidence>
<dbReference type="InterPro" id="IPR051692">
    <property type="entry name" value="OMP-like"/>
</dbReference>
<dbReference type="EMBL" id="PVTD01000001">
    <property type="protein sequence ID" value="PRY26633.1"/>
    <property type="molecule type" value="Genomic_DNA"/>
</dbReference>
<organism evidence="7 8">
    <name type="scientific">Aliiruegeria haliotis</name>
    <dbReference type="NCBI Taxonomy" id="1280846"/>
    <lineage>
        <taxon>Bacteria</taxon>
        <taxon>Pseudomonadati</taxon>
        <taxon>Pseudomonadota</taxon>
        <taxon>Alphaproteobacteria</taxon>
        <taxon>Rhodobacterales</taxon>
        <taxon>Roseobacteraceae</taxon>
        <taxon>Aliiruegeria</taxon>
    </lineage>
</organism>
<proteinExistence type="inferred from homology"/>
<dbReference type="InterPro" id="IPR011250">
    <property type="entry name" value="OMP/PagP_B-barrel"/>
</dbReference>
<dbReference type="Gene3D" id="2.40.160.20">
    <property type="match status" value="1"/>
</dbReference>
<comment type="caution">
    <text evidence="7">The sequence shown here is derived from an EMBL/GenBank/DDBJ whole genome shotgun (WGS) entry which is preliminary data.</text>
</comment>
<evidence type="ECO:0000256" key="4">
    <source>
        <dbReference type="ARBA" id="ARBA00038306"/>
    </source>
</evidence>
<comment type="similarity">
    <text evidence="4">Belongs to the Omp25/RopB family.</text>
</comment>
<evidence type="ECO:0000259" key="6">
    <source>
        <dbReference type="Pfam" id="PF13505"/>
    </source>
</evidence>
<keyword evidence="2 5" id="KW-0732">Signal</keyword>
<dbReference type="PANTHER" id="PTHR34001:SF3">
    <property type="entry name" value="BLL7405 PROTEIN"/>
    <property type="match status" value="1"/>
</dbReference>
<feature type="chain" id="PRO_5015555076" evidence="5">
    <location>
        <begin position="24"/>
        <end position="193"/>
    </location>
</feature>
<dbReference type="OrthoDB" id="268975at2"/>
<evidence type="ECO:0000256" key="5">
    <source>
        <dbReference type="SAM" id="SignalP"/>
    </source>
</evidence>
<dbReference type="RefSeq" id="WP_106203372.1">
    <property type="nucleotide sequence ID" value="NZ_PVTD01000001.1"/>
</dbReference>
<keyword evidence="8" id="KW-1185">Reference proteome</keyword>
<gene>
    <name evidence="7" type="ORF">CLV78_101734</name>
</gene>
<dbReference type="InterPro" id="IPR027385">
    <property type="entry name" value="Beta-barrel_OMP"/>
</dbReference>
<dbReference type="PANTHER" id="PTHR34001">
    <property type="entry name" value="BLL7405 PROTEIN"/>
    <property type="match status" value="1"/>
</dbReference>
<reference evidence="7 8" key="1">
    <citation type="submission" date="2018-03" db="EMBL/GenBank/DDBJ databases">
        <title>Genomic Encyclopedia of Archaeal and Bacterial Type Strains, Phase II (KMG-II): from individual species to whole genera.</title>
        <authorList>
            <person name="Goeker M."/>
        </authorList>
    </citation>
    <scope>NUCLEOTIDE SEQUENCE [LARGE SCALE GENOMIC DNA]</scope>
    <source>
        <strain evidence="7 8">DSM 29328</strain>
    </source>
</reference>
<evidence type="ECO:0000256" key="2">
    <source>
        <dbReference type="ARBA" id="ARBA00022729"/>
    </source>
</evidence>
<dbReference type="Pfam" id="PF13505">
    <property type="entry name" value="OMP_b-brl"/>
    <property type="match status" value="1"/>
</dbReference>
<comment type="subcellular location">
    <subcellularLocation>
        <location evidence="1">Membrane</location>
    </subcellularLocation>
</comment>
<keyword evidence="3" id="KW-0472">Membrane</keyword>
<protein>
    <submittedName>
        <fullName evidence="7">Opacity protein-like surface antigen</fullName>
    </submittedName>
</protein>
<sequence length="193" mass="19972">MTTHTTRLLGAAFMTSLAVPAFAGSAEPVQTEAVPAPVVMPVASSSSDWTGGYVGLQLGYGEVTDGLEGNETIGGVQAGYDWDLGDWVVGIGADANFGSIETSAGDLDSLSRLKVRGGYDFGKTLVYATTGASYAASSDLGDEWGYFGGIGVETKLTDTVSLTGEIATHRFDEYGSYGSTTANTATIGVNYRF</sequence>
<evidence type="ECO:0000313" key="7">
    <source>
        <dbReference type="EMBL" id="PRY26633.1"/>
    </source>
</evidence>
<feature type="signal peptide" evidence="5">
    <location>
        <begin position="1"/>
        <end position="23"/>
    </location>
</feature>
<dbReference type="AlphaFoldDB" id="A0A2T0S003"/>
<name>A0A2T0S003_9RHOB</name>
<feature type="domain" description="Outer membrane protein beta-barrel" evidence="6">
    <location>
        <begin position="33"/>
        <end position="193"/>
    </location>
</feature>
<evidence type="ECO:0000256" key="1">
    <source>
        <dbReference type="ARBA" id="ARBA00004370"/>
    </source>
</evidence>
<dbReference type="SUPFAM" id="SSF56925">
    <property type="entry name" value="OMPA-like"/>
    <property type="match status" value="1"/>
</dbReference>